<name>A0ABY8L926_9FLAO</name>
<evidence type="ECO:0008006" key="3">
    <source>
        <dbReference type="Google" id="ProtNLM"/>
    </source>
</evidence>
<evidence type="ECO:0000313" key="1">
    <source>
        <dbReference type="EMBL" id="WGH76863.1"/>
    </source>
</evidence>
<organism evidence="1 2">
    <name type="scientific">Tenacibaculum tangerinum</name>
    <dbReference type="NCBI Taxonomy" id="3038772"/>
    <lineage>
        <taxon>Bacteria</taxon>
        <taxon>Pseudomonadati</taxon>
        <taxon>Bacteroidota</taxon>
        <taxon>Flavobacteriia</taxon>
        <taxon>Flavobacteriales</taxon>
        <taxon>Flavobacteriaceae</taxon>
        <taxon>Tenacibaculum</taxon>
    </lineage>
</organism>
<sequence>MKKSILKLGNTLNKIEQQQINGGGGFLFHKCFDYFFCAFDCQEGDACAVPNGRGGVNRGVIKNGQCCV</sequence>
<proteinExistence type="predicted"/>
<gene>
    <name evidence="1" type="ORF">P8625_06895</name>
</gene>
<reference evidence="1 2" key="1">
    <citation type="submission" date="2023-04" db="EMBL/GenBank/DDBJ databases">
        <title>Tenacibaculum tangerinum sp. nov., isolated from sea tidal flat of South Korea.</title>
        <authorList>
            <person name="Lee S.H."/>
            <person name="Kim J.-J."/>
        </authorList>
    </citation>
    <scope>NUCLEOTIDE SEQUENCE [LARGE SCALE GENOMIC DNA]</scope>
    <source>
        <strain evidence="1 2">GRR-S3-23</strain>
    </source>
</reference>
<dbReference type="Proteomes" id="UP001232001">
    <property type="component" value="Chromosome"/>
</dbReference>
<keyword evidence="2" id="KW-1185">Reference proteome</keyword>
<evidence type="ECO:0000313" key="2">
    <source>
        <dbReference type="Proteomes" id="UP001232001"/>
    </source>
</evidence>
<dbReference type="EMBL" id="CP122539">
    <property type="protein sequence ID" value="WGH76863.1"/>
    <property type="molecule type" value="Genomic_DNA"/>
</dbReference>
<protein>
    <recommendedName>
        <fullName evidence="3">Bacteriocin</fullName>
    </recommendedName>
</protein>
<dbReference type="RefSeq" id="WP_279652723.1">
    <property type="nucleotide sequence ID" value="NZ_CP122539.1"/>
</dbReference>
<accession>A0ABY8L926</accession>